<dbReference type="InterPro" id="IPR036412">
    <property type="entry name" value="HAD-like_sf"/>
</dbReference>
<dbReference type="CDD" id="cd02588">
    <property type="entry name" value="HAD_L2-DEX"/>
    <property type="match status" value="1"/>
</dbReference>
<accession>A0A2T5G0P8</accession>
<evidence type="ECO:0000256" key="1">
    <source>
        <dbReference type="ARBA" id="ARBA00022801"/>
    </source>
</evidence>
<dbReference type="SFLD" id="SFLDG01129">
    <property type="entry name" value="C1.5:_HAD__Beta-PGM__Phosphata"/>
    <property type="match status" value="1"/>
</dbReference>
<dbReference type="Gene3D" id="1.10.150.750">
    <property type="match status" value="1"/>
</dbReference>
<proteinExistence type="predicted"/>
<comment type="caution">
    <text evidence="2">The sequence shown here is derived from an EMBL/GenBank/DDBJ whole genome shotgun (WGS) entry which is preliminary data.</text>
</comment>
<dbReference type="PANTHER" id="PTHR43316">
    <property type="entry name" value="HYDROLASE, HALOACID DELAHOGENASE-RELATED"/>
    <property type="match status" value="1"/>
</dbReference>
<name>A0A2T5G0P8_9SPHN</name>
<keyword evidence="3" id="KW-1185">Reference proteome</keyword>
<gene>
    <name evidence="2" type="ORF">CLG96_00560</name>
</gene>
<dbReference type="SFLD" id="SFLDS00003">
    <property type="entry name" value="Haloacid_Dehalogenase"/>
    <property type="match status" value="1"/>
</dbReference>
<evidence type="ECO:0000313" key="2">
    <source>
        <dbReference type="EMBL" id="PTQ12691.1"/>
    </source>
</evidence>
<dbReference type="RefSeq" id="WP_107965928.1">
    <property type="nucleotide sequence ID" value="NZ_NWBU01000004.1"/>
</dbReference>
<dbReference type="InterPro" id="IPR051540">
    <property type="entry name" value="S-2-haloacid_dehalogenase"/>
</dbReference>
<dbReference type="PANTHER" id="PTHR43316:SF9">
    <property type="entry name" value="ACID DEHALOGENASE, PUTATIVE (AFU_ORTHOLOGUE AFUA_6G14460)-RELATED"/>
    <property type="match status" value="1"/>
</dbReference>
<dbReference type="InterPro" id="IPR006439">
    <property type="entry name" value="HAD-SF_hydro_IA"/>
</dbReference>
<dbReference type="AlphaFoldDB" id="A0A2T5G0P8"/>
<dbReference type="Proteomes" id="UP000244162">
    <property type="component" value="Unassembled WGS sequence"/>
</dbReference>
<keyword evidence="1" id="KW-0378">Hydrolase</keyword>
<dbReference type="GO" id="GO:0019120">
    <property type="term" value="F:hydrolase activity, acting on acid halide bonds, in C-halide compounds"/>
    <property type="evidence" value="ECO:0007669"/>
    <property type="project" value="InterPro"/>
</dbReference>
<dbReference type="InterPro" id="IPR023214">
    <property type="entry name" value="HAD_sf"/>
</dbReference>
<evidence type="ECO:0000313" key="3">
    <source>
        <dbReference type="Proteomes" id="UP000244162"/>
    </source>
</evidence>
<dbReference type="Pfam" id="PF00702">
    <property type="entry name" value="Hydrolase"/>
    <property type="match status" value="1"/>
</dbReference>
<reference evidence="2 3" key="1">
    <citation type="submission" date="2017-09" db="EMBL/GenBank/DDBJ databases">
        <title>Sphingomonas panjinensis sp.nov., isolated from oil-contaminated soil.</title>
        <authorList>
            <person name="Wang L."/>
            <person name="Chen L."/>
        </authorList>
    </citation>
    <scope>NUCLEOTIDE SEQUENCE [LARGE SCALE GENOMIC DNA]</scope>
    <source>
        <strain evidence="2 3">FW-11</strain>
    </source>
</reference>
<dbReference type="Gene3D" id="3.40.50.1000">
    <property type="entry name" value="HAD superfamily/HAD-like"/>
    <property type="match status" value="1"/>
</dbReference>
<sequence length="222" mass="25142">MAPLKPKYITFDCYGTLIYFEMAPVARRIYADRVKAEDMDAFCRDFSAYRLDEVLGAWKPYFQVVEGSLQRTCRKWGIAYRDEDAQAVYAAVPTWGPHPDVPEALAKVAEHFPLVILSNSMKDLIPHSVTNIGVPFHAVYTAEEAGAYKPRMQAFEYMLDMLGCGPEDILHCSSSFRYDLMTAYDMGFGGRAFVNRGHEPANPYYYTHEIKDIRGLPGLLGL</sequence>
<dbReference type="EMBL" id="NWBU01000004">
    <property type="protein sequence ID" value="PTQ12691.1"/>
    <property type="molecule type" value="Genomic_DNA"/>
</dbReference>
<dbReference type="NCBIfam" id="TIGR01493">
    <property type="entry name" value="HAD-SF-IA-v2"/>
    <property type="match status" value="1"/>
</dbReference>
<dbReference type="NCBIfam" id="TIGR01428">
    <property type="entry name" value="HAD_type_II"/>
    <property type="match status" value="1"/>
</dbReference>
<organism evidence="2 3">
    <name type="scientific">Sphingomonas oleivorans</name>
    <dbReference type="NCBI Taxonomy" id="1735121"/>
    <lineage>
        <taxon>Bacteria</taxon>
        <taxon>Pseudomonadati</taxon>
        <taxon>Pseudomonadota</taxon>
        <taxon>Alphaproteobacteria</taxon>
        <taxon>Sphingomonadales</taxon>
        <taxon>Sphingomonadaceae</taxon>
        <taxon>Sphingomonas</taxon>
    </lineage>
</organism>
<dbReference type="SUPFAM" id="SSF56784">
    <property type="entry name" value="HAD-like"/>
    <property type="match status" value="1"/>
</dbReference>
<dbReference type="InterPro" id="IPR006328">
    <property type="entry name" value="2-HAD"/>
</dbReference>
<protein>
    <submittedName>
        <fullName evidence="2">Haloacid dehalogenase type II</fullName>
    </submittedName>
</protein>
<dbReference type="OrthoDB" id="9785638at2"/>